<feature type="signal peptide" evidence="1">
    <location>
        <begin position="1"/>
        <end position="20"/>
    </location>
</feature>
<dbReference type="Proteomes" id="UP001272987">
    <property type="component" value="Unassembled WGS sequence"/>
</dbReference>
<dbReference type="GeneID" id="69807847"/>
<dbReference type="EMBL" id="JARAWP010000017">
    <property type="protein sequence ID" value="MDX3021696.1"/>
    <property type="molecule type" value="Genomic_DNA"/>
</dbReference>
<organism evidence="2 5">
    <name type="scientific">Streptomyces acidiscabies</name>
    <dbReference type="NCBI Taxonomy" id="42234"/>
    <lineage>
        <taxon>Bacteria</taxon>
        <taxon>Bacillati</taxon>
        <taxon>Actinomycetota</taxon>
        <taxon>Actinomycetes</taxon>
        <taxon>Kitasatosporales</taxon>
        <taxon>Streptomycetaceae</taxon>
        <taxon>Streptomyces</taxon>
    </lineage>
</organism>
<reference evidence="2 4" key="1">
    <citation type="journal article" date="2023" name="Microb. Genom.">
        <title>Mesoterricola silvestris gen. nov., sp. nov., Mesoterricola sediminis sp. nov., Geothrix oryzae sp. nov., Geothrix edaphica sp. nov., Geothrix rubra sp. nov., and Geothrix limicola sp. nov., six novel members of Acidobacteriota isolated from soils.</title>
        <authorList>
            <person name="Weisberg A.J."/>
            <person name="Pearce E."/>
            <person name="Kramer C.G."/>
            <person name="Chang J.H."/>
            <person name="Clarke C.R."/>
        </authorList>
    </citation>
    <scope>NUCLEOTIDE SEQUENCE</scope>
    <source>
        <strain evidence="3 4">NB05-1H</strain>
        <strain evidence="2">NRRL_B-16521</strain>
    </source>
</reference>
<evidence type="ECO:0000313" key="4">
    <source>
        <dbReference type="Proteomes" id="UP001272987"/>
    </source>
</evidence>
<accession>A0AAP6BG69</accession>
<dbReference type="Proteomes" id="UP001282288">
    <property type="component" value="Unassembled WGS sequence"/>
</dbReference>
<sequence>MLRHRRLATLASAAAVVALSATLLTGCEWGDASDCLSNADTTNHEKDWDGSKADKAVDDLNRAIQDYNRDILDGDSPDSTEIDRAAEHLKDVCTN</sequence>
<evidence type="ECO:0000313" key="2">
    <source>
        <dbReference type="EMBL" id="MDX2964119.1"/>
    </source>
</evidence>
<name>A0AAP6BG69_9ACTN</name>
<dbReference type="AlphaFoldDB" id="A0AAP6BG69"/>
<proteinExistence type="predicted"/>
<comment type="caution">
    <text evidence="2">The sequence shown here is derived from an EMBL/GenBank/DDBJ whole genome shotgun (WGS) entry which is preliminary data.</text>
</comment>
<feature type="chain" id="PRO_5043011053" evidence="1">
    <location>
        <begin position="21"/>
        <end position="95"/>
    </location>
</feature>
<dbReference type="EMBL" id="JARAWC010000027">
    <property type="protein sequence ID" value="MDX2964119.1"/>
    <property type="molecule type" value="Genomic_DNA"/>
</dbReference>
<dbReference type="PROSITE" id="PS51257">
    <property type="entry name" value="PROKAR_LIPOPROTEIN"/>
    <property type="match status" value="1"/>
</dbReference>
<keyword evidence="4" id="KW-1185">Reference proteome</keyword>
<evidence type="ECO:0000313" key="5">
    <source>
        <dbReference type="Proteomes" id="UP001282288"/>
    </source>
</evidence>
<keyword evidence="1" id="KW-0732">Signal</keyword>
<gene>
    <name evidence="2" type="ORF">PV399_31030</name>
    <name evidence="3" type="ORF">PV666_27930</name>
</gene>
<protein>
    <submittedName>
        <fullName evidence="2">Uncharacterized protein</fullName>
    </submittedName>
</protein>
<evidence type="ECO:0000313" key="3">
    <source>
        <dbReference type="EMBL" id="MDX3021696.1"/>
    </source>
</evidence>
<dbReference type="RefSeq" id="WP_040836612.1">
    <property type="nucleotide sequence ID" value="NZ_BCML01000003.1"/>
</dbReference>
<evidence type="ECO:0000256" key="1">
    <source>
        <dbReference type="SAM" id="SignalP"/>
    </source>
</evidence>